<evidence type="ECO:0000256" key="1">
    <source>
        <dbReference type="SAM" id="MobiDB-lite"/>
    </source>
</evidence>
<dbReference type="Proteomes" id="UP000202922">
    <property type="component" value="Unassembled WGS sequence"/>
</dbReference>
<protein>
    <submittedName>
        <fullName evidence="2">Uncharacterized protein</fullName>
    </submittedName>
</protein>
<reference evidence="3" key="1">
    <citation type="submission" date="2017-05" db="EMBL/GenBank/DDBJ databases">
        <authorList>
            <person name="Rodrigo-Torres L."/>
            <person name="Arahal R. D."/>
            <person name="Lucena T."/>
        </authorList>
    </citation>
    <scope>NUCLEOTIDE SEQUENCE [LARGE SCALE GENOMIC DNA]</scope>
    <source>
        <strain evidence="3">CECT 8621</strain>
    </source>
</reference>
<proteinExistence type="predicted"/>
<dbReference type="EMBL" id="FXYE01000001">
    <property type="protein sequence ID" value="SMX31471.1"/>
    <property type="molecule type" value="Genomic_DNA"/>
</dbReference>
<keyword evidence="3" id="KW-1185">Reference proteome</keyword>
<name>A0A238JLE9_9RHOB</name>
<gene>
    <name evidence="2" type="ORF">COL8621_00464</name>
</gene>
<evidence type="ECO:0000313" key="2">
    <source>
        <dbReference type="EMBL" id="SMX31471.1"/>
    </source>
</evidence>
<evidence type="ECO:0000313" key="3">
    <source>
        <dbReference type="Proteomes" id="UP000202922"/>
    </source>
</evidence>
<sequence length="67" mass="6970">MARSEAAKKKKRTGAEGPQSGPAAIGDMLFPCHYGEIYAPDWKMKAEIVGLTAGMVPLGDGGHQGAL</sequence>
<accession>A0A238JLE9</accession>
<organism evidence="2 3">
    <name type="scientific">Actibacterium lipolyticum</name>
    <dbReference type="NCBI Taxonomy" id="1524263"/>
    <lineage>
        <taxon>Bacteria</taxon>
        <taxon>Pseudomonadati</taxon>
        <taxon>Pseudomonadota</taxon>
        <taxon>Alphaproteobacteria</taxon>
        <taxon>Rhodobacterales</taxon>
        <taxon>Roseobacteraceae</taxon>
        <taxon>Actibacterium</taxon>
    </lineage>
</organism>
<feature type="region of interest" description="Disordered" evidence="1">
    <location>
        <begin position="1"/>
        <end position="25"/>
    </location>
</feature>
<dbReference type="AlphaFoldDB" id="A0A238JLE9"/>